<sequence>MEVDEPVDLEKSVHRMMNNPEGWPNYLDFVHKNLDDTVDEKKVLDKTKDYLRSLLDISSKTKDSELEKQDPFDISVNFYNSIKDFENLSIQEKISRSIKYTVSQTKNAKVQSEFVEREIQEFSIRDKAREAEMMEMKKQLRDNTRQMHAVKTVVNKSLSDLSRLERITDNKFDADEHFEALSGRLDSYRDELNKLKMIMNRVEDAVDCEPTENRGIIAKAEENRKLITDIQQKLKSMDTEIR</sequence>
<comment type="caution">
    <text evidence="1">The sequence shown here is derived from an EMBL/GenBank/DDBJ whole genome shotgun (WGS) entry which is preliminary data.</text>
</comment>
<accession>A0ACC2NJF0</accession>
<gene>
    <name evidence="1" type="ORF">QAD02_002451</name>
</gene>
<evidence type="ECO:0000313" key="2">
    <source>
        <dbReference type="Proteomes" id="UP001239111"/>
    </source>
</evidence>
<evidence type="ECO:0000313" key="1">
    <source>
        <dbReference type="EMBL" id="KAJ8671192.1"/>
    </source>
</evidence>
<protein>
    <submittedName>
        <fullName evidence="1">Uncharacterized protein</fullName>
    </submittedName>
</protein>
<name>A0ACC2NJF0_9HYME</name>
<organism evidence="1 2">
    <name type="scientific">Eretmocerus hayati</name>
    <dbReference type="NCBI Taxonomy" id="131215"/>
    <lineage>
        <taxon>Eukaryota</taxon>
        <taxon>Metazoa</taxon>
        <taxon>Ecdysozoa</taxon>
        <taxon>Arthropoda</taxon>
        <taxon>Hexapoda</taxon>
        <taxon>Insecta</taxon>
        <taxon>Pterygota</taxon>
        <taxon>Neoptera</taxon>
        <taxon>Endopterygota</taxon>
        <taxon>Hymenoptera</taxon>
        <taxon>Apocrita</taxon>
        <taxon>Proctotrupomorpha</taxon>
        <taxon>Chalcidoidea</taxon>
        <taxon>Aphelinidae</taxon>
        <taxon>Aphelininae</taxon>
        <taxon>Eretmocerus</taxon>
    </lineage>
</organism>
<keyword evidence="2" id="KW-1185">Reference proteome</keyword>
<dbReference type="EMBL" id="CM056743">
    <property type="protein sequence ID" value="KAJ8671192.1"/>
    <property type="molecule type" value="Genomic_DNA"/>
</dbReference>
<dbReference type="Proteomes" id="UP001239111">
    <property type="component" value="Chromosome 3"/>
</dbReference>
<proteinExistence type="predicted"/>
<reference evidence="1" key="1">
    <citation type="submission" date="2023-04" db="EMBL/GenBank/DDBJ databases">
        <title>A chromosome-level genome assembly of the parasitoid wasp Eretmocerus hayati.</title>
        <authorList>
            <person name="Zhong Y."/>
            <person name="Liu S."/>
            <person name="Liu Y."/>
        </authorList>
    </citation>
    <scope>NUCLEOTIDE SEQUENCE</scope>
    <source>
        <strain evidence="1">ZJU_SS_LIU_2023</strain>
    </source>
</reference>